<dbReference type="Proteomes" id="UP000316598">
    <property type="component" value="Unassembled WGS sequence"/>
</dbReference>
<evidence type="ECO:0000256" key="1">
    <source>
        <dbReference type="SAM" id="MobiDB-lite"/>
    </source>
</evidence>
<dbReference type="AlphaFoldDB" id="A0A5C5WEE9"/>
<dbReference type="OrthoDB" id="9810539at2"/>
<sequence>MSNSRFDATNDPAGNLPQIGNTGSPQPNGAPSGEPTGEPFLGIRFDCCRTYGRIYRNRVRTHYEGRCPKCFKRLKVPIGKDGVGTRFFRAS</sequence>
<comment type="caution">
    <text evidence="2">The sequence shown here is derived from an EMBL/GenBank/DDBJ whole genome shotgun (WGS) entry which is preliminary data.</text>
</comment>
<feature type="compositionally biased region" description="Polar residues" evidence="1">
    <location>
        <begin position="18"/>
        <end position="29"/>
    </location>
</feature>
<protein>
    <submittedName>
        <fullName evidence="2">Uncharacterized protein</fullName>
    </submittedName>
</protein>
<accession>A0A5C5WEE9</accession>
<dbReference type="EMBL" id="SJPI01000003">
    <property type="protein sequence ID" value="TWT49198.1"/>
    <property type="molecule type" value="Genomic_DNA"/>
</dbReference>
<evidence type="ECO:0000313" key="3">
    <source>
        <dbReference type="Proteomes" id="UP000316598"/>
    </source>
</evidence>
<keyword evidence="3" id="KW-1185">Reference proteome</keyword>
<dbReference type="RefSeq" id="WP_146516753.1">
    <property type="nucleotide sequence ID" value="NZ_SJPI01000003.1"/>
</dbReference>
<feature type="region of interest" description="Disordered" evidence="1">
    <location>
        <begin position="1"/>
        <end position="38"/>
    </location>
</feature>
<gene>
    <name evidence="2" type="ORF">Pla22_43900</name>
</gene>
<reference evidence="2 3" key="1">
    <citation type="submission" date="2019-02" db="EMBL/GenBank/DDBJ databases">
        <title>Deep-cultivation of Planctomycetes and their phenomic and genomic characterization uncovers novel biology.</title>
        <authorList>
            <person name="Wiegand S."/>
            <person name="Jogler M."/>
            <person name="Boedeker C."/>
            <person name="Pinto D."/>
            <person name="Vollmers J."/>
            <person name="Rivas-Marin E."/>
            <person name="Kohn T."/>
            <person name="Peeters S.H."/>
            <person name="Heuer A."/>
            <person name="Rast P."/>
            <person name="Oberbeckmann S."/>
            <person name="Bunk B."/>
            <person name="Jeske O."/>
            <person name="Meyerdierks A."/>
            <person name="Storesund J.E."/>
            <person name="Kallscheuer N."/>
            <person name="Luecker S."/>
            <person name="Lage O.M."/>
            <person name="Pohl T."/>
            <person name="Merkel B.J."/>
            <person name="Hornburger P."/>
            <person name="Mueller R.-W."/>
            <person name="Bruemmer F."/>
            <person name="Labrenz M."/>
            <person name="Spormann A.M."/>
            <person name="Op Den Camp H."/>
            <person name="Overmann J."/>
            <person name="Amann R."/>
            <person name="Jetten M.S.M."/>
            <person name="Mascher T."/>
            <person name="Medema M.H."/>
            <person name="Devos D.P."/>
            <person name="Kaster A.-K."/>
            <person name="Ovreas L."/>
            <person name="Rohde M."/>
            <person name="Galperin M.Y."/>
            <person name="Jogler C."/>
        </authorList>
    </citation>
    <scope>NUCLEOTIDE SEQUENCE [LARGE SCALE GENOMIC DNA]</scope>
    <source>
        <strain evidence="2 3">Pla22</strain>
    </source>
</reference>
<organism evidence="2 3">
    <name type="scientific">Rubripirellula amarantea</name>
    <dbReference type="NCBI Taxonomy" id="2527999"/>
    <lineage>
        <taxon>Bacteria</taxon>
        <taxon>Pseudomonadati</taxon>
        <taxon>Planctomycetota</taxon>
        <taxon>Planctomycetia</taxon>
        <taxon>Pirellulales</taxon>
        <taxon>Pirellulaceae</taxon>
        <taxon>Rubripirellula</taxon>
    </lineage>
</organism>
<name>A0A5C5WEE9_9BACT</name>
<proteinExistence type="predicted"/>
<evidence type="ECO:0000313" key="2">
    <source>
        <dbReference type="EMBL" id="TWT49198.1"/>
    </source>
</evidence>